<evidence type="ECO:0000313" key="2">
    <source>
        <dbReference type="Proteomes" id="UP001162131"/>
    </source>
</evidence>
<comment type="caution">
    <text evidence="1">The sequence shown here is derived from an EMBL/GenBank/DDBJ whole genome shotgun (WGS) entry which is preliminary data.</text>
</comment>
<gene>
    <name evidence="1" type="ORF">BSTOLATCC_MIC50923</name>
</gene>
<dbReference type="AlphaFoldDB" id="A0AAU9JTY6"/>
<evidence type="ECO:0000313" key="1">
    <source>
        <dbReference type="EMBL" id="CAG9330330.1"/>
    </source>
</evidence>
<name>A0AAU9JTY6_9CILI</name>
<organism evidence="1 2">
    <name type="scientific">Blepharisma stoltei</name>
    <dbReference type="NCBI Taxonomy" id="1481888"/>
    <lineage>
        <taxon>Eukaryota</taxon>
        <taxon>Sar</taxon>
        <taxon>Alveolata</taxon>
        <taxon>Ciliophora</taxon>
        <taxon>Postciliodesmatophora</taxon>
        <taxon>Heterotrichea</taxon>
        <taxon>Heterotrichida</taxon>
        <taxon>Blepharismidae</taxon>
        <taxon>Blepharisma</taxon>
    </lineage>
</organism>
<dbReference type="Proteomes" id="UP001162131">
    <property type="component" value="Unassembled WGS sequence"/>
</dbReference>
<sequence length="388" mass="44192">MYIYIVFDIFYRDSNLITHLKLNLIELLNYMHLKGLTSISVYAIHSDCYKCIFVAKDRPPLPSVYIPLINDYKLWEEPMIDDISTLSAVRVCIKHLMMAEQDCLIFCICNSLEKWLNYQLESRVKLFKIGEDKVDGFNCIMNSPIEIKNLFRNILNTFALTIYRGNFVLSQEGDQENYEIPIQLSPQHILTNKAIEVQNIEFFAENIVYAETISLAYIYGSSWIISSVSGELAGLCEYLRNEDLAFICSSIFDIDTQCMSFLPCYYALFPGHDTPSSFLVKKVITQEQVSPIIFPNINIIEHQSSLVGFVKSKFLSSLYTPYMIDGGLHQYLTSKALQGKEGPLPIPQIPNSTPKFGAAILQGGEKSKRTTKRALEGIANSLRKKKKC</sequence>
<protein>
    <submittedName>
        <fullName evidence="1">Uncharacterized protein</fullName>
    </submittedName>
</protein>
<accession>A0AAU9JTY6</accession>
<keyword evidence="2" id="KW-1185">Reference proteome</keyword>
<proteinExistence type="predicted"/>
<dbReference type="EMBL" id="CAJZBQ010000051">
    <property type="protein sequence ID" value="CAG9330330.1"/>
    <property type="molecule type" value="Genomic_DNA"/>
</dbReference>
<reference evidence="1" key="1">
    <citation type="submission" date="2021-09" db="EMBL/GenBank/DDBJ databases">
        <authorList>
            <consortium name="AG Swart"/>
            <person name="Singh M."/>
            <person name="Singh A."/>
            <person name="Seah K."/>
            <person name="Emmerich C."/>
        </authorList>
    </citation>
    <scope>NUCLEOTIDE SEQUENCE</scope>
    <source>
        <strain evidence="1">ATCC30299</strain>
    </source>
</reference>